<comment type="similarity">
    <text evidence="2">Belongs to the major facilitator superfamily. Monocarboxylate porter (TC 2.A.1.13) family.</text>
</comment>
<dbReference type="GO" id="GO:0022857">
    <property type="term" value="F:transmembrane transporter activity"/>
    <property type="evidence" value="ECO:0007669"/>
    <property type="project" value="InterPro"/>
</dbReference>
<dbReference type="InterPro" id="IPR050327">
    <property type="entry name" value="Proton-linked_MCT"/>
</dbReference>
<feature type="transmembrane region" description="Helical" evidence="3">
    <location>
        <begin position="86"/>
        <end position="105"/>
    </location>
</feature>
<dbReference type="PANTHER" id="PTHR11360">
    <property type="entry name" value="MONOCARBOXYLATE TRANSPORTER"/>
    <property type="match status" value="1"/>
</dbReference>
<evidence type="ECO:0000256" key="1">
    <source>
        <dbReference type="ARBA" id="ARBA00004141"/>
    </source>
</evidence>
<dbReference type="Gene3D" id="1.20.1250.20">
    <property type="entry name" value="MFS general substrate transporter like domains"/>
    <property type="match status" value="2"/>
</dbReference>
<evidence type="ECO:0000256" key="3">
    <source>
        <dbReference type="SAM" id="Phobius"/>
    </source>
</evidence>
<evidence type="ECO:0000313" key="5">
    <source>
        <dbReference type="EMBL" id="PWN34550.1"/>
    </source>
</evidence>
<keyword evidence="3" id="KW-0472">Membrane</keyword>
<dbReference type="EMBL" id="KZ819603">
    <property type="protein sequence ID" value="PWN34550.1"/>
    <property type="molecule type" value="Genomic_DNA"/>
</dbReference>
<dbReference type="InterPro" id="IPR011701">
    <property type="entry name" value="MFS"/>
</dbReference>
<dbReference type="PANTHER" id="PTHR11360:SF287">
    <property type="entry name" value="MFS MONOCARBOXYLATE TRANSPORTER"/>
    <property type="match status" value="1"/>
</dbReference>
<dbReference type="InterPro" id="IPR020846">
    <property type="entry name" value="MFS_dom"/>
</dbReference>
<feature type="transmembrane region" description="Helical" evidence="3">
    <location>
        <begin position="111"/>
        <end position="133"/>
    </location>
</feature>
<dbReference type="SUPFAM" id="SSF103473">
    <property type="entry name" value="MFS general substrate transporter"/>
    <property type="match status" value="1"/>
</dbReference>
<feature type="transmembrane region" description="Helical" evidence="3">
    <location>
        <begin position="145"/>
        <end position="164"/>
    </location>
</feature>
<feature type="transmembrane region" description="Helical" evidence="3">
    <location>
        <begin position="56"/>
        <end position="74"/>
    </location>
</feature>
<keyword evidence="3" id="KW-1133">Transmembrane helix</keyword>
<sequence length="406" mass="43443">SVLPPIDGGTRAWTFLLGAFLTEVICLGGAFSFSIFQDYLVESKESPLKDANNVGVSAIGTMLVCLSYFAPPLVRGIWARFTMWNRWMGFASLSLAGLSLIIASFGNSTAFMVVFMGILPGTFLGIGTLNYLIWLPQWFLKKRGLANGIAFAGAGTGGIIYPFVLNVALNKVGFQWTLRIWAFIIVFIGGFSTLLIRPRIPPTRKSRSKNAKNALKKSLKSLSFGKSPLFVLNALATFVVSMGFFAVSFYLAVYCRSLGLSSGTSTGIVAAFNAAALSGEIIIGHACDRFPYPSIIFLIGAMASSSAFLLFGLAQSLVGVIFFVLLFGMAAGSYCSIWTPAAYDISRLYNMQTANVLLGLTIPRGLASAIGPLIAAALYHPEKNQAKAIFGAFGFDGLIVFVGACM</sequence>
<feature type="transmembrane region" description="Helical" evidence="3">
    <location>
        <begin position="355"/>
        <end position="379"/>
    </location>
</feature>
<feature type="non-terminal residue" evidence="5">
    <location>
        <position position="406"/>
    </location>
</feature>
<feature type="transmembrane region" description="Helical" evidence="3">
    <location>
        <begin position="385"/>
        <end position="405"/>
    </location>
</feature>
<reference evidence="5 6" key="1">
    <citation type="journal article" date="2018" name="Mol. Biol. Evol.">
        <title>Broad Genomic Sampling Reveals a Smut Pathogenic Ancestry of the Fungal Clade Ustilaginomycotina.</title>
        <authorList>
            <person name="Kijpornyongpan T."/>
            <person name="Mondo S.J."/>
            <person name="Barry K."/>
            <person name="Sandor L."/>
            <person name="Lee J."/>
            <person name="Lipzen A."/>
            <person name="Pangilinan J."/>
            <person name="LaButti K."/>
            <person name="Hainaut M."/>
            <person name="Henrissat B."/>
            <person name="Grigoriev I.V."/>
            <person name="Spatafora J.W."/>
            <person name="Aime M.C."/>
        </authorList>
    </citation>
    <scope>NUCLEOTIDE SEQUENCE [LARGE SCALE GENOMIC DNA]</scope>
    <source>
        <strain evidence="5 6">MCA 3882</strain>
    </source>
</reference>
<dbReference type="GO" id="GO:0016020">
    <property type="term" value="C:membrane"/>
    <property type="evidence" value="ECO:0007669"/>
    <property type="project" value="UniProtKB-SubCell"/>
</dbReference>
<dbReference type="OrthoDB" id="2213137at2759"/>
<feature type="domain" description="Major facilitator superfamily (MFS) profile" evidence="4">
    <location>
        <begin position="229"/>
        <end position="406"/>
    </location>
</feature>
<dbReference type="PROSITE" id="PS50850">
    <property type="entry name" value="MFS"/>
    <property type="match status" value="1"/>
</dbReference>
<dbReference type="InterPro" id="IPR036259">
    <property type="entry name" value="MFS_trans_sf"/>
</dbReference>
<feature type="transmembrane region" description="Helical" evidence="3">
    <location>
        <begin position="176"/>
        <end position="196"/>
    </location>
</feature>
<dbReference type="InParanoid" id="A0A316VAR8"/>
<dbReference type="RefSeq" id="XP_025354852.1">
    <property type="nucleotide sequence ID" value="XM_025495867.1"/>
</dbReference>
<organism evidence="5 6">
    <name type="scientific">Meira miltonrushii</name>
    <dbReference type="NCBI Taxonomy" id="1280837"/>
    <lineage>
        <taxon>Eukaryota</taxon>
        <taxon>Fungi</taxon>
        <taxon>Dikarya</taxon>
        <taxon>Basidiomycota</taxon>
        <taxon>Ustilaginomycotina</taxon>
        <taxon>Exobasidiomycetes</taxon>
        <taxon>Exobasidiales</taxon>
        <taxon>Brachybasidiaceae</taxon>
        <taxon>Meira</taxon>
    </lineage>
</organism>
<gene>
    <name evidence="5" type="ORF">FA14DRAFT_109155</name>
</gene>
<proteinExistence type="inferred from homology"/>
<feature type="transmembrane region" description="Helical" evidence="3">
    <location>
        <begin position="320"/>
        <end position="343"/>
    </location>
</feature>
<evidence type="ECO:0000256" key="2">
    <source>
        <dbReference type="ARBA" id="ARBA00006727"/>
    </source>
</evidence>
<name>A0A316VAR8_9BASI</name>
<dbReference type="GeneID" id="37017648"/>
<feature type="transmembrane region" description="Helical" evidence="3">
    <location>
        <begin position="12"/>
        <end position="36"/>
    </location>
</feature>
<comment type="subcellular location">
    <subcellularLocation>
        <location evidence="1">Membrane</location>
        <topology evidence="1">Multi-pass membrane protein</topology>
    </subcellularLocation>
</comment>
<feature type="transmembrane region" description="Helical" evidence="3">
    <location>
        <begin position="229"/>
        <end position="253"/>
    </location>
</feature>
<feature type="non-terminal residue" evidence="5">
    <location>
        <position position="1"/>
    </location>
</feature>
<evidence type="ECO:0000259" key="4">
    <source>
        <dbReference type="PROSITE" id="PS50850"/>
    </source>
</evidence>
<keyword evidence="6" id="KW-1185">Reference proteome</keyword>
<feature type="transmembrane region" description="Helical" evidence="3">
    <location>
        <begin position="295"/>
        <end position="314"/>
    </location>
</feature>
<dbReference type="Proteomes" id="UP000245771">
    <property type="component" value="Unassembled WGS sequence"/>
</dbReference>
<dbReference type="AlphaFoldDB" id="A0A316VAR8"/>
<dbReference type="Pfam" id="PF07690">
    <property type="entry name" value="MFS_1"/>
    <property type="match status" value="1"/>
</dbReference>
<evidence type="ECO:0000313" key="6">
    <source>
        <dbReference type="Proteomes" id="UP000245771"/>
    </source>
</evidence>
<protein>
    <submittedName>
        <fullName evidence="5">MFS general substrate transporter</fullName>
    </submittedName>
</protein>
<accession>A0A316VAR8</accession>
<feature type="transmembrane region" description="Helical" evidence="3">
    <location>
        <begin position="265"/>
        <end position="283"/>
    </location>
</feature>
<keyword evidence="3" id="KW-0812">Transmembrane</keyword>